<sequence>MMRRGLVLTFPFVTLLAACSSEPEPQGAASETAAAGAGGMTEPAVPEPTASATDLADTTSIPPMLRGRWGLVKLDCTGDPAAAKGLMTVGANDLEFYESMADLDEIESIAENAVTGAFAFEGEGQTWDLDVTLRSPDGGATLVRTDKGADAAPEPLTYTKCP</sequence>
<gene>
    <name evidence="2" type="ORF">MTR65_00880</name>
</gene>
<keyword evidence="3" id="KW-1185">Reference proteome</keyword>
<feature type="region of interest" description="Disordered" evidence="1">
    <location>
        <begin position="23"/>
        <end position="62"/>
    </location>
</feature>
<name>A0ABT0A7S4_9SPHN</name>
<protein>
    <submittedName>
        <fullName evidence="2">Uncharacterized protein</fullName>
    </submittedName>
</protein>
<dbReference type="EMBL" id="JALHAT010000001">
    <property type="protein sequence ID" value="MCJ1959232.1"/>
    <property type="molecule type" value="Genomic_DNA"/>
</dbReference>
<feature type="compositionally biased region" description="Low complexity" evidence="1">
    <location>
        <begin position="49"/>
        <end position="60"/>
    </location>
</feature>
<dbReference type="Proteomes" id="UP001162802">
    <property type="component" value="Unassembled WGS sequence"/>
</dbReference>
<feature type="region of interest" description="Disordered" evidence="1">
    <location>
        <begin position="140"/>
        <end position="162"/>
    </location>
</feature>
<evidence type="ECO:0000313" key="2">
    <source>
        <dbReference type="EMBL" id="MCJ1959232.1"/>
    </source>
</evidence>
<comment type="caution">
    <text evidence="2">The sequence shown here is derived from an EMBL/GenBank/DDBJ whole genome shotgun (WGS) entry which is preliminary data.</text>
</comment>
<evidence type="ECO:0000313" key="3">
    <source>
        <dbReference type="Proteomes" id="UP001162802"/>
    </source>
</evidence>
<dbReference type="PROSITE" id="PS51257">
    <property type="entry name" value="PROKAR_LIPOPROTEIN"/>
    <property type="match status" value="1"/>
</dbReference>
<accession>A0ABT0A7S4</accession>
<organism evidence="2 3">
    <name type="scientific">Novosphingobium mangrovi</name>
    <name type="common">ex Hu et al. 2023</name>
    <dbReference type="NCBI Taxonomy" id="2930094"/>
    <lineage>
        <taxon>Bacteria</taxon>
        <taxon>Pseudomonadati</taxon>
        <taxon>Pseudomonadota</taxon>
        <taxon>Alphaproteobacteria</taxon>
        <taxon>Sphingomonadales</taxon>
        <taxon>Sphingomonadaceae</taxon>
        <taxon>Novosphingobium</taxon>
    </lineage>
</organism>
<dbReference type="RefSeq" id="WP_243796371.1">
    <property type="nucleotide sequence ID" value="NZ_JALHAT010000001.1"/>
</dbReference>
<proteinExistence type="predicted"/>
<evidence type="ECO:0000256" key="1">
    <source>
        <dbReference type="SAM" id="MobiDB-lite"/>
    </source>
</evidence>
<reference evidence="2" key="1">
    <citation type="submission" date="2022-03" db="EMBL/GenBank/DDBJ databases">
        <title>Identification of a novel bacterium isolated from mangrove sediments.</title>
        <authorList>
            <person name="Pan X."/>
        </authorList>
    </citation>
    <scope>NUCLEOTIDE SEQUENCE</scope>
    <source>
        <strain evidence="2">B2637</strain>
    </source>
</reference>